<evidence type="ECO:0000259" key="4">
    <source>
        <dbReference type="PROSITE" id="PS50043"/>
    </source>
</evidence>
<organism evidence="6 7">
    <name type="scientific">Mucilaginibacter mallensis</name>
    <dbReference type="NCBI Taxonomy" id="652787"/>
    <lineage>
        <taxon>Bacteria</taxon>
        <taxon>Pseudomonadati</taxon>
        <taxon>Bacteroidota</taxon>
        <taxon>Sphingobacteriia</taxon>
        <taxon>Sphingobacteriales</taxon>
        <taxon>Sphingobacteriaceae</taxon>
        <taxon>Mucilaginibacter</taxon>
    </lineage>
</organism>
<dbReference type="Proteomes" id="UP000199679">
    <property type="component" value="Chromosome I"/>
</dbReference>
<feature type="domain" description="Response regulatory" evidence="5">
    <location>
        <begin position="4"/>
        <end position="120"/>
    </location>
</feature>
<dbReference type="CDD" id="cd17535">
    <property type="entry name" value="REC_NarL-like"/>
    <property type="match status" value="1"/>
</dbReference>
<name>A0A1H2C7P7_MUCMA</name>
<proteinExistence type="predicted"/>
<protein>
    <submittedName>
        <fullName evidence="6">Two component transcriptional regulator, LuxR family</fullName>
    </submittedName>
</protein>
<evidence type="ECO:0000259" key="5">
    <source>
        <dbReference type="PROSITE" id="PS50110"/>
    </source>
</evidence>
<dbReference type="SMART" id="SM00421">
    <property type="entry name" value="HTH_LUXR"/>
    <property type="match status" value="1"/>
</dbReference>
<dbReference type="GO" id="GO:0006355">
    <property type="term" value="P:regulation of DNA-templated transcription"/>
    <property type="evidence" value="ECO:0007669"/>
    <property type="project" value="InterPro"/>
</dbReference>
<evidence type="ECO:0000256" key="1">
    <source>
        <dbReference type="ARBA" id="ARBA00022553"/>
    </source>
</evidence>
<evidence type="ECO:0000313" key="6">
    <source>
        <dbReference type="EMBL" id="SDT66548.1"/>
    </source>
</evidence>
<keyword evidence="2" id="KW-0238">DNA-binding</keyword>
<dbReference type="InterPro" id="IPR011006">
    <property type="entry name" value="CheY-like_superfamily"/>
</dbReference>
<dbReference type="PROSITE" id="PS50043">
    <property type="entry name" value="HTH_LUXR_2"/>
    <property type="match status" value="1"/>
</dbReference>
<dbReference type="Pfam" id="PF00072">
    <property type="entry name" value="Response_reg"/>
    <property type="match status" value="1"/>
</dbReference>
<feature type="modified residue" description="4-aspartylphosphate" evidence="3">
    <location>
        <position position="55"/>
    </location>
</feature>
<dbReference type="PANTHER" id="PTHR43214">
    <property type="entry name" value="TWO-COMPONENT RESPONSE REGULATOR"/>
    <property type="match status" value="1"/>
</dbReference>
<dbReference type="InterPro" id="IPR058245">
    <property type="entry name" value="NreC/VraR/RcsB-like_REC"/>
</dbReference>
<dbReference type="PANTHER" id="PTHR43214:SF43">
    <property type="entry name" value="TWO-COMPONENT RESPONSE REGULATOR"/>
    <property type="match status" value="1"/>
</dbReference>
<dbReference type="EMBL" id="LT629740">
    <property type="protein sequence ID" value="SDT66548.1"/>
    <property type="molecule type" value="Genomic_DNA"/>
</dbReference>
<dbReference type="InterPro" id="IPR016032">
    <property type="entry name" value="Sig_transdc_resp-reg_C-effctor"/>
</dbReference>
<dbReference type="CDD" id="cd06170">
    <property type="entry name" value="LuxR_C_like"/>
    <property type="match status" value="1"/>
</dbReference>
<reference evidence="6 7" key="1">
    <citation type="submission" date="2016-10" db="EMBL/GenBank/DDBJ databases">
        <authorList>
            <person name="de Groot N.N."/>
        </authorList>
    </citation>
    <scope>NUCLEOTIDE SEQUENCE [LARGE SCALE GENOMIC DNA]</scope>
    <source>
        <strain evidence="6 7">MP1X4</strain>
    </source>
</reference>
<dbReference type="PROSITE" id="PS00622">
    <property type="entry name" value="HTH_LUXR_1"/>
    <property type="match status" value="1"/>
</dbReference>
<keyword evidence="7" id="KW-1185">Reference proteome</keyword>
<dbReference type="AlphaFoldDB" id="A0A1H2C7P7"/>
<dbReference type="InterPro" id="IPR039420">
    <property type="entry name" value="WalR-like"/>
</dbReference>
<dbReference type="PROSITE" id="PS50110">
    <property type="entry name" value="RESPONSE_REGULATORY"/>
    <property type="match status" value="1"/>
</dbReference>
<dbReference type="InterPro" id="IPR001789">
    <property type="entry name" value="Sig_transdc_resp-reg_receiver"/>
</dbReference>
<dbReference type="Gene3D" id="3.40.50.2300">
    <property type="match status" value="1"/>
</dbReference>
<sequence>MKTGVLIYEDNTDLCEALVQLLNTSDNYTCAGAFQNCTNVINDLQTLKPQVILMDIDMPGRNGIEAVQLIRQVDTEVKIIMLTVFDDNKNVIAAICAGASGYLLKKHCFEKLFGAIAESLEGGAPLSANIARMLLEHLAQNSSGTIEKYDLTVREKEILNGLVKGFSYKMIAGSLNISFETVKSHIRNIYEKLHVHNQSEAVAKALKNRVV</sequence>
<evidence type="ECO:0000256" key="2">
    <source>
        <dbReference type="ARBA" id="ARBA00023125"/>
    </source>
</evidence>
<dbReference type="InterPro" id="IPR000792">
    <property type="entry name" value="Tscrpt_reg_LuxR_C"/>
</dbReference>
<dbReference type="RefSeq" id="WP_091379084.1">
    <property type="nucleotide sequence ID" value="NZ_LT629740.1"/>
</dbReference>
<dbReference type="SMART" id="SM00448">
    <property type="entry name" value="REC"/>
    <property type="match status" value="1"/>
</dbReference>
<dbReference type="GO" id="GO:0000160">
    <property type="term" value="P:phosphorelay signal transduction system"/>
    <property type="evidence" value="ECO:0007669"/>
    <property type="project" value="InterPro"/>
</dbReference>
<dbReference type="PRINTS" id="PR00038">
    <property type="entry name" value="HTHLUXR"/>
</dbReference>
<feature type="domain" description="HTH luxR-type" evidence="4">
    <location>
        <begin position="144"/>
        <end position="209"/>
    </location>
</feature>
<gene>
    <name evidence="6" type="ORF">SAMN05216490_4712</name>
</gene>
<dbReference type="OrthoDB" id="9797341at2"/>
<keyword evidence="1 3" id="KW-0597">Phosphoprotein</keyword>
<accession>A0A1H2C7P7</accession>
<dbReference type="Pfam" id="PF00196">
    <property type="entry name" value="GerE"/>
    <property type="match status" value="1"/>
</dbReference>
<dbReference type="SUPFAM" id="SSF46894">
    <property type="entry name" value="C-terminal effector domain of the bipartite response regulators"/>
    <property type="match status" value="1"/>
</dbReference>
<dbReference type="SUPFAM" id="SSF52172">
    <property type="entry name" value="CheY-like"/>
    <property type="match status" value="1"/>
</dbReference>
<evidence type="ECO:0000313" key="7">
    <source>
        <dbReference type="Proteomes" id="UP000199679"/>
    </source>
</evidence>
<dbReference type="STRING" id="652787.SAMN05216490_4712"/>
<evidence type="ECO:0000256" key="3">
    <source>
        <dbReference type="PROSITE-ProRule" id="PRU00169"/>
    </source>
</evidence>
<dbReference type="GO" id="GO:0003677">
    <property type="term" value="F:DNA binding"/>
    <property type="evidence" value="ECO:0007669"/>
    <property type="project" value="UniProtKB-KW"/>
</dbReference>